<reference evidence="1 2" key="1">
    <citation type="journal article" date="2019" name="Int. J. Syst. Evol. Microbiol.">
        <title>The Global Catalogue of Microorganisms (GCM) 10K type strain sequencing project: providing services to taxonomists for standard genome sequencing and annotation.</title>
        <authorList>
            <consortium name="The Broad Institute Genomics Platform"/>
            <consortium name="The Broad Institute Genome Sequencing Center for Infectious Disease"/>
            <person name="Wu L."/>
            <person name="Ma J."/>
        </authorList>
    </citation>
    <scope>NUCLEOTIDE SEQUENCE [LARGE SCALE GENOMIC DNA]</scope>
    <source>
        <strain evidence="1 2">JCM 11444</strain>
    </source>
</reference>
<dbReference type="EMBL" id="BAAAID010000005">
    <property type="protein sequence ID" value="GAA0919815.1"/>
    <property type="molecule type" value="Genomic_DNA"/>
</dbReference>
<keyword evidence="2" id="KW-1185">Reference proteome</keyword>
<proteinExistence type="predicted"/>
<sequence>MISDHDMLWRRCAHLGRVLLPLMDQEPWRRVRRHENLRTWGIDTVEGERLIEIFAAMAAHAVAAEAAMSTAEFDALPLSAVAEAATGKRDIELLAGLPDTFADGRDGQAVDLFRLYAYKGEQASRWLFQLSRELHHALLVLAERSPMPSPTCGDVFHRAAEAGLLQ</sequence>
<evidence type="ECO:0000313" key="2">
    <source>
        <dbReference type="Proteomes" id="UP001500418"/>
    </source>
</evidence>
<gene>
    <name evidence="1" type="ORF">GCM10009575_012080</name>
</gene>
<evidence type="ECO:0000313" key="1">
    <source>
        <dbReference type="EMBL" id="GAA0919815.1"/>
    </source>
</evidence>
<dbReference type="Proteomes" id="UP001500418">
    <property type="component" value="Unassembled WGS sequence"/>
</dbReference>
<comment type="caution">
    <text evidence="1">The sequence shown here is derived from an EMBL/GenBank/DDBJ whole genome shotgun (WGS) entry which is preliminary data.</text>
</comment>
<protein>
    <submittedName>
        <fullName evidence="1">Uncharacterized protein</fullName>
    </submittedName>
</protein>
<accession>A0ABN1NYZ9</accession>
<organism evidence="1 2">
    <name type="scientific">Streptomyces rhizosphaericus</name>
    <dbReference type="NCBI Taxonomy" id="114699"/>
    <lineage>
        <taxon>Bacteria</taxon>
        <taxon>Bacillati</taxon>
        <taxon>Actinomycetota</taxon>
        <taxon>Actinomycetes</taxon>
        <taxon>Kitasatosporales</taxon>
        <taxon>Streptomycetaceae</taxon>
        <taxon>Streptomyces</taxon>
        <taxon>Streptomyces violaceusniger group</taxon>
    </lineage>
</organism>
<name>A0ABN1NYZ9_9ACTN</name>